<evidence type="ECO:0000313" key="3">
    <source>
        <dbReference type="Proteomes" id="UP000198598"/>
    </source>
</evidence>
<dbReference type="EMBL" id="FOLQ01000002">
    <property type="protein sequence ID" value="SFC86196.1"/>
    <property type="molecule type" value="Genomic_DNA"/>
</dbReference>
<keyword evidence="1" id="KW-0472">Membrane</keyword>
<proteinExistence type="predicted"/>
<dbReference type="RefSeq" id="WP_093824733.1">
    <property type="nucleotide sequence ID" value="NZ_FOLQ01000002.1"/>
</dbReference>
<dbReference type="STRING" id="662367.SAMN05216167_102620"/>
<reference evidence="2 3" key="1">
    <citation type="submission" date="2016-10" db="EMBL/GenBank/DDBJ databases">
        <authorList>
            <person name="de Groot N.N."/>
        </authorList>
    </citation>
    <scope>NUCLEOTIDE SEQUENCE [LARGE SCALE GENOMIC DNA]</scope>
    <source>
        <strain evidence="2 3">DSM 26130</strain>
    </source>
</reference>
<keyword evidence="1" id="KW-1133">Transmembrane helix</keyword>
<dbReference type="AlphaFoldDB" id="A0A1I1MM92"/>
<keyword evidence="3" id="KW-1185">Reference proteome</keyword>
<protein>
    <submittedName>
        <fullName evidence="2">Uncharacterized protein</fullName>
    </submittedName>
</protein>
<feature type="transmembrane region" description="Helical" evidence="1">
    <location>
        <begin position="7"/>
        <end position="24"/>
    </location>
</feature>
<evidence type="ECO:0000256" key="1">
    <source>
        <dbReference type="SAM" id="Phobius"/>
    </source>
</evidence>
<dbReference type="OrthoDB" id="679529at2"/>
<keyword evidence="1" id="KW-0812">Transmembrane</keyword>
<feature type="transmembrane region" description="Helical" evidence="1">
    <location>
        <begin position="40"/>
        <end position="65"/>
    </location>
</feature>
<gene>
    <name evidence="2" type="ORF">SAMN05216167_102620</name>
</gene>
<evidence type="ECO:0000313" key="2">
    <source>
        <dbReference type="EMBL" id="SFC86196.1"/>
    </source>
</evidence>
<name>A0A1I1MM92_9BACT</name>
<accession>A0A1I1MM92</accession>
<dbReference type="Pfam" id="PF20664">
    <property type="entry name" value="DUF6814"/>
    <property type="match status" value="1"/>
</dbReference>
<dbReference type="Proteomes" id="UP000198598">
    <property type="component" value="Unassembled WGS sequence"/>
</dbReference>
<dbReference type="InterPro" id="IPR049211">
    <property type="entry name" value="DUF6814"/>
</dbReference>
<organism evidence="2 3">
    <name type="scientific">Spirosoma endophyticum</name>
    <dbReference type="NCBI Taxonomy" id="662367"/>
    <lineage>
        <taxon>Bacteria</taxon>
        <taxon>Pseudomonadati</taxon>
        <taxon>Bacteroidota</taxon>
        <taxon>Cytophagia</taxon>
        <taxon>Cytophagales</taxon>
        <taxon>Cytophagaceae</taxon>
        <taxon>Spirosoma</taxon>
    </lineage>
</organism>
<sequence>MELLKKYLGIVWILLGIYVGYSQITDSLTKIGSDKLEDRVFGWVILCVLVPIVVGGLILFGKYALDGEYDFKERKSEPERRSGAKK</sequence>